<dbReference type="Gene3D" id="3.40.50.300">
    <property type="entry name" value="P-loop containing nucleotide triphosphate hydrolases"/>
    <property type="match status" value="1"/>
</dbReference>
<dbReference type="SUPFAM" id="SSF52540">
    <property type="entry name" value="P-loop containing nucleoside triphosphate hydrolases"/>
    <property type="match status" value="1"/>
</dbReference>
<gene>
    <name evidence="9" type="primary">yheI</name>
    <name evidence="8" type="ORF">HHJ67_07300</name>
    <name evidence="9" type="ORF">NCTC11820_01281</name>
</gene>
<keyword evidence="9" id="KW-0378">Hydrolase</keyword>
<proteinExistence type="predicted"/>
<dbReference type="EMBL" id="JABCUI010000003">
    <property type="protein sequence ID" value="NMW87556.1"/>
    <property type="molecule type" value="Genomic_DNA"/>
</dbReference>
<dbReference type="AlphaFoldDB" id="A0A2X2YWX3"/>
<dbReference type="Pfam" id="PF00005">
    <property type="entry name" value="ABC_tran"/>
    <property type="match status" value="1"/>
</dbReference>
<dbReference type="GO" id="GO:0016887">
    <property type="term" value="F:ATP hydrolysis activity"/>
    <property type="evidence" value="ECO:0007669"/>
    <property type="project" value="InterPro"/>
</dbReference>
<keyword evidence="9" id="KW-0067">ATP-binding</keyword>
<evidence type="ECO:0000256" key="2">
    <source>
        <dbReference type="ARBA" id="ARBA00022692"/>
    </source>
</evidence>
<keyword evidence="4 5" id="KW-0472">Membrane</keyword>
<dbReference type="EC" id="3.6.3.-" evidence="9"/>
<dbReference type="GO" id="GO:0005524">
    <property type="term" value="F:ATP binding"/>
    <property type="evidence" value="ECO:0007669"/>
    <property type="project" value="UniProtKB-KW"/>
</dbReference>
<dbReference type="InterPro" id="IPR011527">
    <property type="entry name" value="ABC1_TM_dom"/>
</dbReference>
<dbReference type="OMA" id="RYREQSQ"/>
<dbReference type="RefSeq" id="WP_013189298.1">
    <property type="nucleotide sequence ID" value="NZ_CAMYEK010000012.1"/>
</dbReference>
<accession>A0A2X2YWX3</accession>
<name>A0A2X2YWX3_9ACTO</name>
<dbReference type="GeneID" id="55565428"/>
<dbReference type="PANTHER" id="PTHR43394:SF1">
    <property type="entry name" value="ATP-BINDING CASSETTE SUB-FAMILY B MEMBER 10, MITOCHONDRIAL"/>
    <property type="match status" value="1"/>
</dbReference>
<keyword evidence="2 5" id="KW-0812">Transmembrane</keyword>
<dbReference type="SUPFAM" id="SSF90123">
    <property type="entry name" value="ABC transporter transmembrane region"/>
    <property type="match status" value="1"/>
</dbReference>
<reference evidence="8 11" key="2">
    <citation type="submission" date="2020-04" db="EMBL/GenBank/DDBJ databases">
        <title>Antimicrobial susceptibility and clonality of vaginal-derived multi-drug resistant Mobiluncus isolates in China.</title>
        <authorList>
            <person name="Zhang X."/>
        </authorList>
    </citation>
    <scope>NUCLEOTIDE SEQUENCE [LARGE SCALE GENOMIC DNA]</scope>
    <source>
        <strain evidence="8 11">19</strain>
    </source>
</reference>
<reference evidence="9 10" key="1">
    <citation type="submission" date="2018-06" db="EMBL/GenBank/DDBJ databases">
        <authorList>
            <consortium name="Pathogen Informatics"/>
            <person name="Doyle S."/>
        </authorList>
    </citation>
    <scope>NUCLEOTIDE SEQUENCE [LARGE SCALE GENOMIC DNA]</scope>
    <source>
        <strain evidence="9 10">NCTC11820</strain>
    </source>
</reference>
<dbReference type="CDD" id="cd07346">
    <property type="entry name" value="ABC_6TM_exporters"/>
    <property type="match status" value="1"/>
</dbReference>
<evidence type="ECO:0000313" key="9">
    <source>
        <dbReference type="EMBL" id="SQB64985.1"/>
    </source>
</evidence>
<evidence type="ECO:0000313" key="11">
    <source>
        <dbReference type="Proteomes" id="UP000553981"/>
    </source>
</evidence>
<feature type="domain" description="ABC transmembrane type-1" evidence="7">
    <location>
        <begin position="67"/>
        <end position="347"/>
    </location>
</feature>
<evidence type="ECO:0000256" key="4">
    <source>
        <dbReference type="ARBA" id="ARBA00023136"/>
    </source>
</evidence>
<dbReference type="InterPro" id="IPR039421">
    <property type="entry name" value="Type_1_exporter"/>
</dbReference>
<keyword evidence="9" id="KW-0547">Nucleotide-binding</keyword>
<evidence type="ECO:0000259" key="7">
    <source>
        <dbReference type="PROSITE" id="PS50929"/>
    </source>
</evidence>
<dbReference type="InterPro" id="IPR003439">
    <property type="entry name" value="ABC_transporter-like_ATP-bd"/>
</dbReference>
<evidence type="ECO:0000256" key="3">
    <source>
        <dbReference type="ARBA" id="ARBA00022989"/>
    </source>
</evidence>
<sequence length="666" mass="71902">MEDTARARVILQRRAAEEHVALPPLLRTPRTWRWPLGSPQGEPDVYPANPHRYARKLVGSMFGVLTLGSLVAGLNYALSVSVPWALGKVLDTGLEHGLTREIWTRLVVLGLVILGVAVTQMAGQLTEIAVQMTAVATPARVAGRKLALDGRAVNRELESGDVVTSMLTDVDRIGRAALWFPEMVGAILSAVMILVIMFRTSPPLAWMVLIGLPIVSLLIGLLSKPLQRRQTENRDEQGKLTEISADAVAGLRVLRGIGGEDVFGSHYQKQSSRVRDAGIRVALPAALLGVLRSVIPMLFTALVVGIGAILYFHNELSVGSLVAFFGFSQFLRNPIVVATRSLEEFTRAWVGVRKLARIQGVASLVSEDLVDVSGDTSPQTASSPAQWQEKDFALSYLTDTVSEVTVKPGLITGLVCANPDTSAATARRLARQEDSAQPTLLIDGTDVRTFPLDLVRSAILLSDTDPQLFAGTLRDQVRGVNSPLPREKGVRELVWRDVIENATRQEDSLIFPEDDEHDSRWLAALHVADADDVVESVNGGLDGAVAEKGRTLSGGQRQRVALARAVAADPAVLVTIEPTSAVDSHTESRVAQRLAQARHGKTTVIVSVSVLVLEHCDEVIVLDEAGREIVRGSHRELRERARSGDPAVASYLAIINRSVLSGGEPS</sequence>
<evidence type="ECO:0000259" key="6">
    <source>
        <dbReference type="PROSITE" id="PS50893"/>
    </source>
</evidence>
<dbReference type="InterPro" id="IPR017871">
    <property type="entry name" value="ABC_transporter-like_CS"/>
</dbReference>
<dbReference type="PROSITE" id="PS50893">
    <property type="entry name" value="ABC_TRANSPORTER_2"/>
    <property type="match status" value="1"/>
</dbReference>
<comment type="subcellular location">
    <subcellularLocation>
        <location evidence="1">Cell membrane</location>
        <topology evidence="1">Multi-pass membrane protein</topology>
    </subcellularLocation>
</comment>
<feature type="transmembrane region" description="Helical" evidence="5">
    <location>
        <begin position="62"/>
        <end position="82"/>
    </location>
</feature>
<dbReference type="InterPro" id="IPR027417">
    <property type="entry name" value="P-loop_NTPase"/>
</dbReference>
<dbReference type="PROSITE" id="PS50929">
    <property type="entry name" value="ABC_TM1F"/>
    <property type="match status" value="1"/>
</dbReference>
<dbReference type="Gene3D" id="1.20.1560.10">
    <property type="entry name" value="ABC transporter type 1, transmembrane domain"/>
    <property type="match status" value="1"/>
</dbReference>
<dbReference type="InterPro" id="IPR036640">
    <property type="entry name" value="ABC1_TM_sf"/>
</dbReference>
<evidence type="ECO:0000313" key="10">
    <source>
        <dbReference type="Proteomes" id="UP000250245"/>
    </source>
</evidence>
<feature type="transmembrane region" description="Helical" evidence="5">
    <location>
        <begin position="102"/>
        <end position="122"/>
    </location>
</feature>
<dbReference type="Pfam" id="PF00664">
    <property type="entry name" value="ABC_membrane"/>
    <property type="match status" value="1"/>
</dbReference>
<evidence type="ECO:0000256" key="5">
    <source>
        <dbReference type="SAM" id="Phobius"/>
    </source>
</evidence>
<feature type="transmembrane region" description="Helical" evidence="5">
    <location>
        <begin position="281"/>
        <end position="312"/>
    </location>
</feature>
<dbReference type="EMBL" id="UASJ01000001">
    <property type="protein sequence ID" value="SQB64985.1"/>
    <property type="molecule type" value="Genomic_DNA"/>
</dbReference>
<dbReference type="PANTHER" id="PTHR43394">
    <property type="entry name" value="ATP-DEPENDENT PERMEASE MDL1, MITOCHONDRIAL"/>
    <property type="match status" value="1"/>
</dbReference>
<keyword evidence="3 5" id="KW-1133">Transmembrane helix</keyword>
<feature type="transmembrane region" description="Helical" evidence="5">
    <location>
        <begin position="204"/>
        <end position="222"/>
    </location>
</feature>
<feature type="domain" description="ABC transporter" evidence="6">
    <location>
        <begin position="364"/>
        <end position="650"/>
    </location>
</feature>
<dbReference type="Proteomes" id="UP000553981">
    <property type="component" value="Unassembled WGS sequence"/>
</dbReference>
<evidence type="ECO:0000313" key="8">
    <source>
        <dbReference type="EMBL" id="NMW87556.1"/>
    </source>
</evidence>
<protein>
    <submittedName>
        <fullName evidence="8">ABC transporter ATP-binding protein</fullName>
    </submittedName>
    <submittedName>
        <fullName evidence="9">Probable multidrug resistance ABC transporter ATP-binding/permease protein YheI</fullName>
        <ecNumber evidence="9">3.6.3.-</ecNumber>
    </submittedName>
</protein>
<feature type="transmembrane region" description="Helical" evidence="5">
    <location>
        <begin position="176"/>
        <end position="198"/>
    </location>
</feature>
<organism evidence="9 10">
    <name type="scientific">Mobiluncus curtisii</name>
    <dbReference type="NCBI Taxonomy" id="2051"/>
    <lineage>
        <taxon>Bacteria</taxon>
        <taxon>Bacillati</taxon>
        <taxon>Actinomycetota</taxon>
        <taxon>Actinomycetes</taxon>
        <taxon>Actinomycetales</taxon>
        <taxon>Actinomycetaceae</taxon>
        <taxon>Mobiluncus</taxon>
    </lineage>
</organism>
<evidence type="ECO:0000256" key="1">
    <source>
        <dbReference type="ARBA" id="ARBA00004651"/>
    </source>
</evidence>
<dbReference type="Proteomes" id="UP000250245">
    <property type="component" value="Unassembled WGS sequence"/>
</dbReference>
<dbReference type="PROSITE" id="PS00211">
    <property type="entry name" value="ABC_TRANSPORTER_1"/>
    <property type="match status" value="1"/>
</dbReference>
<dbReference type="GO" id="GO:0005886">
    <property type="term" value="C:plasma membrane"/>
    <property type="evidence" value="ECO:0007669"/>
    <property type="project" value="UniProtKB-SubCell"/>
</dbReference>
<dbReference type="GO" id="GO:0015421">
    <property type="term" value="F:ABC-type oligopeptide transporter activity"/>
    <property type="evidence" value="ECO:0007669"/>
    <property type="project" value="TreeGrafter"/>
</dbReference>